<proteinExistence type="predicted"/>
<feature type="transmembrane region" description="Helical" evidence="1">
    <location>
        <begin position="75"/>
        <end position="93"/>
    </location>
</feature>
<dbReference type="AlphaFoldDB" id="A0A6G1KPK5"/>
<keyword evidence="1" id="KW-1133">Transmembrane helix</keyword>
<gene>
    <name evidence="2" type="ORF">K504DRAFT_10463</name>
</gene>
<dbReference type="EMBL" id="MU005764">
    <property type="protein sequence ID" value="KAF2714784.1"/>
    <property type="molecule type" value="Genomic_DNA"/>
</dbReference>
<keyword evidence="1" id="KW-0812">Transmembrane</keyword>
<dbReference type="Proteomes" id="UP000799428">
    <property type="component" value="Unassembled WGS sequence"/>
</dbReference>
<evidence type="ECO:0000313" key="3">
    <source>
        <dbReference type="Proteomes" id="UP000799428"/>
    </source>
</evidence>
<evidence type="ECO:0000256" key="1">
    <source>
        <dbReference type="SAM" id="Phobius"/>
    </source>
</evidence>
<reference evidence="2" key="1">
    <citation type="journal article" date="2020" name="Stud. Mycol.">
        <title>101 Dothideomycetes genomes: a test case for predicting lifestyles and emergence of pathogens.</title>
        <authorList>
            <person name="Haridas S."/>
            <person name="Albert R."/>
            <person name="Binder M."/>
            <person name="Bloem J."/>
            <person name="Labutti K."/>
            <person name="Salamov A."/>
            <person name="Andreopoulos B."/>
            <person name="Baker S."/>
            <person name="Barry K."/>
            <person name="Bills G."/>
            <person name="Bluhm B."/>
            <person name="Cannon C."/>
            <person name="Castanera R."/>
            <person name="Culley D."/>
            <person name="Daum C."/>
            <person name="Ezra D."/>
            <person name="Gonzalez J."/>
            <person name="Henrissat B."/>
            <person name="Kuo A."/>
            <person name="Liang C."/>
            <person name="Lipzen A."/>
            <person name="Lutzoni F."/>
            <person name="Magnuson J."/>
            <person name="Mondo S."/>
            <person name="Nolan M."/>
            <person name="Ohm R."/>
            <person name="Pangilinan J."/>
            <person name="Park H.-J."/>
            <person name="Ramirez L."/>
            <person name="Alfaro M."/>
            <person name="Sun H."/>
            <person name="Tritt A."/>
            <person name="Yoshinaga Y."/>
            <person name="Zwiers L.-H."/>
            <person name="Turgeon B."/>
            <person name="Goodwin S."/>
            <person name="Spatafora J."/>
            <person name="Crous P."/>
            <person name="Grigoriev I."/>
        </authorList>
    </citation>
    <scope>NUCLEOTIDE SEQUENCE</scope>
    <source>
        <strain evidence="2">CBS 279.74</strain>
    </source>
</reference>
<keyword evidence="3" id="KW-1185">Reference proteome</keyword>
<sequence length="116" mass="13043">MYAVKSKRFAICRAAPWPSRHAALVFSYADSDIMSHLLATCTTGTGLIIIPALCLETTPQQRARRRHTRLRVRPYSGFLHLAFIIACSLLRTTTLSHLPQPPPISTARYISHTQAW</sequence>
<organism evidence="2 3">
    <name type="scientific">Pleomassaria siparia CBS 279.74</name>
    <dbReference type="NCBI Taxonomy" id="1314801"/>
    <lineage>
        <taxon>Eukaryota</taxon>
        <taxon>Fungi</taxon>
        <taxon>Dikarya</taxon>
        <taxon>Ascomycota</taxon>
        <taxon>Pezizomycotina</taxon>
        <taxon>Dothideomycetes</taxon>
        <taxon>Pleosporomycetidae</taxon>
        <taxon>Pleosporales</taxon>
        <taxon>Pleomassariaceae</taxon>
        <taxon>Pleomassaria</taxon>
    </lineage>
</organism>
<feature type="transmembrane region" description="Helical" evidence="1">
    <location>
        <begin position="33"/>
        <end position="55"/>
    </location>
</feature>
<protein>
    <submittedName>
        <fullName evidence="2">Uncharacterized protein</fullName>
    </submittedName>
</protein>
<accession>A0A6G1KPK5</accession>
<evidence type="ECO:0000313" key="2">
    <source>
        <dbReference type="EMBL" id="KAF2714784.1"/>
    </source>
</evidence>
<name>A0A6G1KPK5_9PLEO</name>
<keyword evidence="1" id="KW-0472">Membrane</keyword>